<reference evidence="2 3" key="1">
    <citation type="journal article" date="2004" name="Science">
        <title>The genome of the diatom Thalassiosira pseudonana: ecology, evolution, and metabolism.</title>
        <authorList>
            <person name="Armbrust E.V."/>
            <person name="Berges J.A."/>
            <person name="Bowler C."/>
            <person name="Green B.R."/>
            <person name="Martinez D."/>
            <person name="Putnam N.H."/>
            <person name="Zhou S."/>
            <person name="Allen A.E."/>
            <person name="Apt K.E."/>
            <person name="Bechner M."/>
            <person name="Brzezinski M.A."/>
            <person name="Chaal B.K."/>
            <person name="Chiovitti A."/>
            <person name="Davis A.K."/>
            <person name="Demarest M.S."/>
            <person name="Detter J.C."/>
            <person name="Glavina T."/>
            <person name="Goodstein D."/>
            <person name="Hadi M.Z."/>
            <person name="Hellsten U."/>
            <person name="Hildebrand M."/>
            <person name="Jenkins B.D."/>
            <person name="Jurka J."/>
            <person name="Kapitonov V.V."/>
            <person name="Kroger N."/>
            <person name="Lau W.W."/>
            <person name="Lane T.W."/>
            <person name="Larimer F.W."/>
            <person name="Lippmeier J.C."/>
            <person name="Lucas S."/>
            <person name="Medina M."/>
            <person name="Montsant A."/>
            <person name="Obornik M."/>
            <person name="Parker M.S."/>
            <person name="Palenik B."/>
            <person name="Pazour G.J."/>
            <person name="Richardson P.M."/>
            <person name="Rynearson T.A."/>
            <person name="Saito M.A."/>
            <person name="Schwartz D.C."/>
            <person name="Thamatrakoln K."/>
            <person name="Valentin K."/>
            <person name="Vardi A."/>
            <person name="Wilkerson F.P."/>
            <person name="Rokhsar D.S."/>
        </authorList>
    </citation>
    <scope>NUCLEOTIDE SEQUENCE [LARGE SCALE GENOMIC DNA]</scope>
    <source>
        <strain evidence="2 3">CCMP1335</strain>
    </source>
</reference>
<protein>
    <submittedName>
        <fullName evidence="2">Uncharacterized protein</fullName>
    </submittedName>
</protein>
<proteinExistence type="predicted"/>
<dbReference type="KEGG" id="tps:THAPSDRAFT_25833"/>
<reference evidence="2 3" key="2">
    <citation type="journal article" date="2008" name="Nature">
        <title>The Phaeodactylum genome reveals the evolutionary history of diatom genomes.</title>
        <authorList>
            <person name="Bowler C."/>
            <person name="Allen A.E."/>
            <person name="Badger J.H."/>
            <person name="Grimwood J."/>
            <person name="Jabbari K."/>
            <person name="Kuo A."/>
            <person name="Maheswari U."/>
            <person name="Martens C."/>
            <person name="Maumus F."/>
            <person name="Otillar R.P."/>
            <person name="Rayko E."/>
            <person name="Salamov A."/>
            <person name="Vandepoele K."/>
            <person name="Beszteri B."/>
            <person name="Gruber A."/>
            <person name="Heijde M."/>
            <person name="Katinka M."/>
            <person name="Mock T."/>
            <person name="Valentin K."/>
            <person name="Verret F."/>
            <person name="Berges J.A."/>
            <person name="Brownlee C."/>
            <person name="Cadoret J.P."/>
            <person name="Chiovitti A."/>
            <person name="Choi C.J."/>
            <person name="Coesel S."/>
            <person name="De Martino A."/>
            <person name="Detter J.C."/>
            <person name="Durkin C."/>
            <person name="Falciatore A."/>
            <person name="Fournet J."/>
            <person name="Haruta M."/>
            <person name="Huysman M.J."/>
            <person name="Jenkins B.D."/>
            <person name="Jiroutova K."/>
            <person name="Jorgensen R.E."/>
            <person name="Joubert Y."/>
            <person name="Kaplan A."/>
            <person name="Kroger N."/>
            <person name="Kroth P.G."/>
            <person name="La Roche J."/>
            <person name="Lindquist E."/>
            <person name="Lommer M."/>
            <person name="Martin-Jezequel V."/>
            <person name="Lopez P.J."/>
            <person name="Lucas S."/>
            <person name="Mangogna M."/>
            <person name="McGinnis K."/>
            <person name="Medlin L.K."/>
            <person name="Montsant A."/>
            <person name="Oudot-Le Secq M.P."/>
            <person name="Napoli C."/>
            <person name="Obornik M."/>
            <person name="Parker M.S."/>
            <person name="Petit J.L."/>
            <person name="Porcel B.M."/>
            <person name="Poulsen N."/>
            <person name="Robison M."/>
            <person name="Rychlewski L."/>
            <person name="Rynearson T.A."/>
            <person name="Schmutz J."/>
            <person name="Shapiro H."/>
            <person name="Siaut M."/>
            <person name="Stanley M."/>
            <person name="Sussman M.R."/>
            <person name="Taylor A.R."/>
            <person name="Vardi A."/>
            <person name="von Dassow P."/>
            <person name="Vyverman W."/>
            <person name="Willis A."/>
            <person name="Wyrwicz L.S."/>
            <person name="Rokhsar D.S."/>
            <person name="Weissenbach J."/>
            <person name="Armbrust E.V."/>
            <person name="Green B.R."/>
            <person name="Van de Peer Y."/>
            <person name="Grigoriev I.V."/>
        </authorList>
    </citation>
    <scope>NUCLEOTIDE SEQUENCE [LARGE SCALE GENOMIC DNA]</scope>
    <source>
        <strain evidence="2 3">CCMP1335</strain>
    </source>
</reference>
<dbReference type="OMA" id="PLTCIQY"/>
<keyword evidence="3" id="KW-1185">Reference proteome</keyword>
<dbReference type="Proteomes" id="UP000001449">
    <property type="component" value="Chromosome 23"/>
</dbReference>
<evidence type="ECO:0000313" key="2">
    <source>
        <dbReference type="EMBL" id="EED87526.1"/>
    </source>
</evidence>
<gene>
    <name evidence="2" type="ORF">THAPSDRAFT_25833</name>
</gene>
<name>B8CG84_THAPS</name>
<evidence type="ECO:0000256" key="1">
    <source>
        <dbReference type="SAM" id="MobiDB-lite"/>
    </source>
</evidence>
<evidence type="ECO:0000313" key="3">
    <source>
        <dbReference type="Proteomes" id="UP000001449"/>
    </source>
</evidence>
<sequence length="841" mass="92675">MGAGAVGFGRSASNGFANAASESNTSSGGSGSSGAERSGNIRSFFGLRRKDNAVVVASNDGDAPIVTADTCTRDTTSIQLEQPLHIDTSFQQENNIRTYGNSTNDKLTPSFNPRISPSDYLYHTSPNGGSNAPLTPLSLHYDSNSRLLELFSSLISNGGTNGLQRGKQFNEQYSLAYAVGIKFIEVALFQIPKHGYYESEGYELDKRKSLVEANRVVELLGGLLDELDDVDGTIGGEGGGGGSVASSIGRSERGSISVKERKETVQKLAVVAKRSFQEAVESRSKRNYLDCSGAASASAASLSTFWKEYVVDGTDNLCSFWSLDCGDLVGVVDDHNTNVGVDHADDEMEEKKQDQVIAGGLQSQKQQQRVRSEFSEHVVPTAAFSESIWPKRSVLKSFSSQSSSEVPDVASFVGVPENAIIKNNIQSAPRRGESLVFTEQYQSATPIKEVTTPTSEIAPSLIQQHSVIEDVPLFTQDGFDQEELQLALSLSMTENNITQSASSNEYRFGDDESIQLQYGKLVSTSPTISTASLSKLYKEQYMTLRDKEQFHIRFLDTYQGRIRGSTNGCTVIAPLTCIQYFVTSEQNRISSASYVAGVVCDYDAWDGGLPDEHIANVIDVYAQTILSEVRNNLNLAADSFIVPSDVHDHLMDIGLLSPTSFVGVCGGNVLDDEHLGQLKNTLLLLNDERERKRLKGRKLAAVFFFHGHVVALHVIDKGPDDVWIELIDSLPNPDTWARRSTTTSFASSDCEEREPAQAVSRRSDHSDDDEWERHVEYDDRLPLNAVRVRCVDDCFDTLIRHYAVSKFSREEHFFIDQTQWEDNNSHFDPRVFQAFIWAEAD</sequence>
<dbReference type="AlphaFoldDB" id="B8CG84"/>
<dbReference type="PaxDb" id="35128-Thaps25833"/>
<organism evidence="2 3">
    <name type="scientific">Thalassiosira pseudonana</name>
    <name type="common">Marine diatom</name>
    <name type="synonym">Cyclotella nana</name>
    <dbReference type="NCBI Taxonomy" id="35128"/>
    <lineage>
        <taxon>Eukaryota</taxon>
        <taxon>Sar</taxon>
        <taxon>Stramenopiles</taxon>
        <taxon>Ochrophyta</taxon>
        <taxon>Bacillariophyta</taxon>
        <taxon>Coscinodiscophyceae</taxon>
        <taxon>Thalassiosirophycidae</taxon>
        <taxon>Thalassiosirales</taxon>
        <taxon>Thalassiosiraceae</taxon>
        <taxon>Thalassiosira</taxon>
    </lineage>
</organism>
<accession>B8CG84</accession>
<feature type="region of interest" description="Disordered" evidence="1">
    <location>
        <begin position="741"/>
        <end position="767"/>
    </location>
</feature>
<dbReference type="InParanoid" id="B8CG84"/>
<dbReference type="EMBL" id="CM000654">
    <property type="protein sequence ID" value="EED87526.1"/>
    <property type="molecule type" value="Genomic_DNA"/>
</dbReference>
<dbReference type="GeneID" id="7442639"/>
<feature type="region of interest" description="Disordered" evidence="1">
    <location>
        <begin position="18"/>
        <end position="37"/>
    </location>
</feature>
<dbReference type="eggNOG" id="ENOG502SN9P">
    <property type="taxonomic scope" value="Eukaryota"/>
</dbReference>
<dbReference type="HOGENOM" id="CLU_338473_0_0_1"/>
<dbReference type="RefSeq" id="XP_002295222.1">
    <property type="nucleotide sequence ID" value="XM_002295186.1"/>
</dbReference>